<dbReference type="STRING" id="269621.A0A238FF79"/>
<gene>
    <name evidence="2" type="ORF">BQ2448_4549</name>
</gene>
<organism evidence="2 3">
    <name type="scientific">Microbotryum intermedium</name>
    <dbReference type="NCBI Taxonomy" id="269621"/>
    <lineage>
        <taxon>Eukaryota</taxon>
        <taxon>Fungi</taxon>
        <taxon>Dikarya</taxon>
        <taxon>Basidiomycota</taxon>
        <taxon>Pucciniomycotina</taxon>
        <taxon>Microbotryomycetes</taxon>
        <taxon>Microbotryales</taxon>
        <taxon>Microbotryaceae</taxon>
        <taxon>Microbotryum</taxon>
    </lineage>
</organism>
<dbReference type="PANTHER" id="PTHR39472:SF1">
    <property type="entry name" value="EXPRESSED PROTEIN"/>
    <property type="match status" value="1"/>
</dbReference>
<dbReference type="PANTHER" id="PTHR39472">
    <property type="entry name" value="EXPRESSED PROTEIN"/>
    <property type="match status" value="1"/>
</dbReference>
<sequence length="353" mass="38592">MTLVDAHLQGGSDLDKLWNLLVELSSQLSHNRQQTEELHRRAEELKVGTQAIHNQTGYTLRRFNLDVSRVEFDSELERQNVNLVNENQALHQENRALSILIKDYEATLENVMGKFRAHAAATQQHHLDLVRHYESLLLNSNPSSSAALDERGNSIAPGSPDSHPSSSGAIDPLHLNLSLAHVASLIRKAVRAMNGEDPESIDSPPLSPIDPSAASFFSAVTASESSSASSTSTSTSSELSSTSRISQARPCDVTEGGYIGKRATSEPHYLPTTSTSNLVQTPPLNAVDAQHKTLAGHALHRQEVLGPVDDALEKEIEVAALRKENRELRYALGIEEREQAREEEEGARGMLNP</sequence>
<feature type="region of interest" description="Disordered" evidence="1">
    <location>
        <begin position="143"/>
        <end position="169"/>
    </location>
</feature>
<feature type="region of interest" description="Disordered" evidence="1">
    <location>
        <begin position="224"/>
        <end position="269"/>
    </location>
</feature>
<accession>A0A238FF79</accession>
<feature type="compositionally biased region" description="Low complexity" evidence="1">
    <location>
        <begin position="224"/>
        <end position="243"/>
    </location>
</feature>
<dbReference type="EMBL" id="FMSP01000008">
    <property type="protein sequence ID" value="SCV71855.1"/>
    <property type="molecule type" value="Genomic_DNA"/>
</dbReference>
<feature type="compositionally biased region" description="Low complexity" evidence="1">
    <location>
        <begin position="157"/>
        <end position="168"/>
    </location>
</feature>
<proteinExistence type="predicted"/>
<evidence type="ECO:0000256" key="1">
    <source>
        <dbReference type="SAM" id="MobiDB-lite"/>
    </source>
</evidence>
<dbReference type="OrthoDB" id="21214at2759"/>
<reference evidence="3" key="1">
    <citation type="submission" date="2016-09" db="EMBL/GenBank/DDBJ databases">
        <authorList>
            <person name="Jeantristanb JTB J.-T."/>
            <person name="Ricardo R."/>
        </authorList>
    </citation>
    <scope>NUCLEOTIDE SEQUENCE [LARGE SCALE GENOMIC DNA]</scope>
</reference>
<dbReference type="Proteomes" id="UP000198372">
    <property type="component" value="Unassembled WGS sequence"/>
</dbReference>
<protein>
    <submittedName>
        <fullName evidence="2">BQ2448_4549 protein</fullName>
    </submittedName>
</protein>
<name>A0A238FF79_9BASI</name>
<evidence type="ECO:0000313" key="3">
    <source>
        <dbReference type="Proteomes" id="UP000198372"/>
    </source>
</evidence>
<keyword evidence="3" id="KW-1185">Reference proteome</keyword>
<evidence type="ECO:0000313" key="2">
    <source>
        <dbReference type="EMBL" id="SCV71855.1"/>
    </source>
</evidence>
<dbReference type="AlphaFoldDB" id="A0A238FF79"/>